<feature type="compositionally biased region" description="Pro residues" evidence="1">
    <location>
        <begin position="23"/>
        <end position="34"/>
    </location>
</feature>
<feature type="region of interest" description="Disordered" evidence="1">
    <location>
        <begin position="282"/>
        <end position="331"/>
    </location>
</feature>
<protein>
    <submittedName>
        <fullName evidence="2">Uncharacterized protein</fullName>
    </submittedName>
</protein>
<dbReference type="EnsemblProtists" id="PYU1_T013089">
    <property type="protein sequence ID" value="PYU1_T013089"/>
    <property type="gene ID" value="PYU1_G013062"/>
</dbReference>
<feature type="region of interest" description="Disordered" evidence="1">
    <location>
        <begin position="369"/>
        <end position="411"/>
    </location>
</feature>
<evidence type="ECO:0000313" key="3">
    <source>
        <dbReference type="Proteomes" id="UP000019132"/>
    </source>
</evidence>
<dbReference type="STRING" id="431595.K3X790"/>
<reference evidence="3" key="1">
    <citation type="journal article" date="2010" name="Genome Biol.">
        <title>Genome sequence of the necrotrophic plant pathogen Pythium ultimum reveals original pathogenicity mechanisms and effector repertoire.</title>
        <authorList>
            <person name="Levesque C.A."/>
            <person name="Brouwer H."/>
            <person name="Cano L."/>
            <person name="Hamilton J.P."/>
            <person name="Holt C."/>
            <person name="Huitema E."/>
            <person name="Raffaele S."/>
            <person name="Robideau G.P."/>
            <person name="Thines M."/>
            <person name="Win J."/>
            <person name="Zerillo M.M."/>
            <person name="Beakes G.W."/>
            <person name="Boore J.L."/>
            <person name="Busam D."/>
            <person name="Dumas B."/>
            <person name="Ferriera S."/>
            <person name="Fuerstenberg S.I."/>
            <person name="Gachon C.M."/>
            <person name="Gaulin E."/>
            <person name="Govers F."/>
            <person name="Grenville-Briggs L."/>
            <person name="Horner N."/>
            <person name="Hostetler J."/>
            <person name="Jiang R.H."/>
            <person name="Johnson J."/>
            <person name="Krajaejun T."/>
            <person name="Lin H."/>
            <person name="Meijer H.J."/>
            <person name="Moore B."/>
            <person name="Morris P."/>
            <person name="Phuntmart V."/>
            <person name="Puiu D."/>
            <person name="Shetty J."/>
            <person name="Stajich J.E."/>
            <person name="Tripathy S."/>
            <person name="Wawra S."/>
            <person name="van West P."/>
            <person name="Whitty B.R."/>
            <person name="Coutinho P.M."/>
            <person name="Henrissat B."/>
            <person name="Martin F."/>
            <person name="Thomas P.D."/>
            <person name="Tyler B.M."/>
            <person name="De Vries R.P."/>
            <person name="Kamoun S."/>
            <person name="Yandell M."/>
            <person name="Tisserat N."/>
            <person name="Buell C.R."/>
        </authorList>
    </citation>
    <scope>NUCLEOTIDE SEQUENCE</scope>
    <source>
        <strain evidence="3">DAOM:BR144</strain>
    </source>
</reference>
<evidence type="ECO:0000256" key="1">
    <source>
        <dbReference type="SAM" id="MobiDB-lite"/>
    </source>
</evidence>
<feature type="compositionally biased region" description="Polar residues" evidence="1">
    <location>
        <begin position="282"/>
        <end position="291"/>
    </location>
</feature>
<organism evidence="2 3">
    <name type="scientific">Globisporangium ultimum (strain ATCC 200006 / CBS 805.95 / DAOM BR144)</name>
    <name type="common">Pythium ultimum</name>
    <dbReference type="NCBI Taxonomy" id="431595"/>
    <lineage>
        <taxon>Eukaryota</taxon>
        <taxon>Sar</taxon>
        <taxon>Stramenopiles</taxon>
        <taxon>Oomycota</taxon>
        <taxon>Peronosporomycetes</taxon>
        <taxon>Pythiales</taxon>
        <taxon>Pythiaceae</taxon>
        <taxon>Globisporangium</taxon>
    </lineage>
</organism>
<dbReference type="InParanoid" id="K3X790"/>
<feature type="region of interest" description="Disordered" evidence="1">
    <location>
        <begin position="1"/>
        <end position="48"/>
    </location>
</feature>
<dbReference type="VEuPathDB" id="FungiDB:PYU1_G013062"/>
<accession>K3X790</accession>
<dbReference type="Proteomes" id="UP000019132">
    <property type="component" value="Unassembled WGS sequence"/>
</dbReference>
<keyword evidence="3" id="KW-1185">Reference proteome</keyword>
<dbReference type="EMBL" id="GL376570">
    <property type="status" value="NOT_ANNOTATED_CDS"/>
    <property type="molecule type" value="Genomic_DNA"/>
</dbReference>
<feature type="region of interest" description="Disordered" evidence="1">
    <location>
        <begin position="78"/>
        <end position="101"/>
    </location>
</feature>
<sequence>MALLPRGSRANGAAAGMGTSMRPQPPPVPMPPSYVRPSAPQTPYYQWQPPPPQWPGSVSMLAMPPRMHAPYTGFPPVPHMRPPPLHMPRPPPRPPASYQQPVGSTASQEAQWLDEFKRKFVPHQPMEAQQSTITSEPPLRRIRSAFAKAQVLIATLQEAAADAIALEKRIASLEDAVSSSIEASSQANGGTNDDGNAASSFEHLEISRLKLQRDRKLARCAALRDEIEAMRPEHLFCGSKEGLEQVTHFAKLVHKKKAYRKKAKQRRQVNATIQKALQRNASDISNDADASQSKDQHLQPASEDESNATAPVSPTVVEKSAIETQQERTKTRENAKKLLLLIDMKMQRKRNMDESECQELERMRAKALQSLERAPKRRKHNALAPAPRDQSRDSDPALHTISQKSPSATKKEIVRASNDLVDPETIDMETLVRVRRAWDQYLVTPGTVGASSIPPHFVPPPLMPSAHWATFLLDHDPLPSVNNTSEACG</sequence>
<reference evidence="2" key="3">
    <citation type="submission" date="2015-02" db="UniProtKB">
        <authorList>
            <consortium name="EnsemblProtists"/>
        </authorList>
    </citation>
    <scope>IDENTIFICATION</scope>
    <source>
        <strain evidence="2">DAOM BR144</strain>
    </source>
</reference>
<proteinExistence type="predicted"/>
<evidence type="ECO:0000313" key="2">
    <source>
        <dbReference type="EnsemblProtists" id="PYU1_T013089"/>
    </source>
</evidence>
<name>K3X790_GLOUD</name>
<reference evidence="3" key="2">
    <citation type="submission" date="2010-04" db="EMBL/GenBank/DDBJ databases">
        <authorList>
            <person name="Buell R."/>
            <person name="Hamilton J."/>
            <person name="Hostetler J."/>
        </authorList>
    </citation>
    <scope>NUCLEOTIDE SEQUENCE [LARGE SCALE GENOMIC DNA]</scope>
    <source>
        <strain evidence="3">DAOM:BR144</strain>
    </source>
</reference>
<dbReference type="Pfam" id="PF16021">
    <property type="entry name" value="PDCD7"/>
    <property type="match status" value="1"/>
</dbReference>
<dbReference type="InterPro" id="IPR031974">
    <property type="entry name" value="PDCD7"/>
</dbReference>
<feature type="compositionally biased region" description="Low complexity" evidence="1">
    <location>
        <begin position="35"/>
        <end position="47"/>
    </location>
</feature>
<feature type="compositionally biased region" description="Pro residues" evidence="1">
    <location>
        <begin position="78"/>
        <end position="95"/>
    </location>
</feature>
<dbReference type="AlphaFoldDB" id="K3X790"/>
<dbReference type="eggNOG" id="ENOG502R13W">
    <property type="taxonomic scope" value="Eukaryota"/>
</dbReference>
<dbReference type="HOGENOM" id="CLU_043748_0_0_1"/>